<dbReference type="GO" id="GO:0036054">
    <property type="term" value="F:protein-malonyllysine demalonylase activity"/>
    <property type="evidence" value="ECO:0007669"/>
    <property type="project" value="InterPro"/>
</dbReference>
<comment type="catalytic activity">
    <reaction evidence="3">
        <text>N(6)-succinyl-L-lysyl-[protein] + NAD(+) + H2O = 2''-O-succinyl-ADP-D-ribose + nicotinamide + L-lysyl-[protein]</text>
        <dbReference type="Rhea" id="RHEA:47668"/>
        <dbReference type="Rhea" id="RHEA-COMP:9752"/>
        <dbReference type="Rhea" id="RHEA-COMP:11877"/>
        <dbReference type="ChEBI" id="CHEBI:15377"/>
        <dbReference type="ChEBI" id="CHEBI:17154"/>
        <dbReference type="ChEBI" id="CHEBI:29969"/>
        <dbReference type="ChEBI" id="CHEBI:57540"/>
        <dbReference type="ChEBI" id="CHEBI:87830"/>
        <dbReference type="ChEBI" id="CHEBI:87832"/>
    </reaction>
</comment>
<organism evidence="6 7">
    <name type="scientific">Acinetobacter pittii</name>
    <name type="common">Acinetobacter genomosp. 3</name>
    <dbReference type="NCBI Taxonomy" id="48296"/>
    <lineage>
        <taxon>Bacteria</taxon>
        <taxon>Pseudomonadati</taxon>
        <taxon>Pseudomonadota</taxon>
        <taxon>Gammaproteobacteria</taxon>
        <taxon>Moraxellales</taxon>
        <taxon>Moraxellaceae</taxon>
        <taxon>Acinetobacter</taxon>
        <taxon>Acinetobacter calcoaceticus/baumannii complex</taxon>
    </lineage>
</organism>
<feature type="binding site" evidence="3">
    <location>
        <position position="222"/>
    </location>
    <ligand>
        <name>NAD(+)</name>
        <dbReference type="ChEBI" id="CHEBI:57540"/>
    </ligand>
</feature>
<dbReference type="GO" id="GO:0017136">
    <property type="term" value="F:histone deacetylase activity, NAD-dependent"/>
    <property type="evidence" value="ECO:0007669"/>
    <property type="project" value="TreeGrafter"/>
</dbReference>
<feature type="domain" description="Deacetylase sirtuin-type" evidence="5">
    <location>
        <begin position="1"/>
        <end position="237"/>
    </location>
</feature>
<keyword evidence="2 3" id="KW-0520">NAD</keyword>
<evidence type="ECO:0000256" key="2">
    <source>
        <dbReference type="ARBA" id="ARBA00023027"/>
    </source>
</evidence>
<keyword evidence="3" id="KW-0963">Cytoplasm</keyword>
<gene>
    <name evidence="3" type="primary">cobB</name>
    <name evidence="6" type="ORF">DKE52_011375</name>
</gene>
<dbReference type="GO" id="GO:0070403">
    <property type="term" value="F:NAD+ binding"/>
    <property type="evidence" value="ECO:0007669"/>
    <property type="project" value="UniProtKB-UniRule"/>
</dbReference>
<dbReference type="AlphaFoldDB" id="A0A3G6YLK9"/>
<feature type="active site" description="Proton acceptor" evidence="3">
    <location>
        <position position="107"/>
    </location>
</feature>
<comment type="caution">
    <text evidence="3 4">Lacks conserved residue(s) required for the propagation of feature annotation.</text>
</comment>
<dbReference type="Proteomes" id="UP000254410">
    <property type="component" value="Chromosome"/>
</dbReference>
<reference evidence="6 7" key="1">
    <citation type="submission" date="2018-11" db="EMBL/GenBank/DDBJ databases">
        <authorList>
            <person name="Kuo S.-C."/>
            <person name="Chen F.-J."/>
            <person name="Liao Y.-C."/>
        </authorList>
    </citation>
    <scope>NUCLEOTIDE SEQUENCE [LARGE SCALE GENOMIC DNA]</scope>
    <source>
        <strain evidence="6 7">2014S06-099</strain>
    </source>
</reference>
<dbReference type="PANTHER" id="PTHR11085">
    <property type="entry name" value="NAD-DEPENDENT PROTEIN DEACYLASE SIRTUIN-5, MITOCHONDRIAL-RELATED"/>
    <property type="match status" value="1"/>
</dbReference>
<dbReference type="HAMAP" id="MF_01121">
    <property type="entry name" value="Sirtuin_ClassIII"/>
    <property type="match status" value="1"/>
</dbReference>
<dbReference type="Gene3D" id="3.40.50.1220">
    <property type="entry name" value="TPP-binding domain"/>
    <property type="match status" value="1"/>
</dbReference>
<accession>A0A3G6YLK9</accession>
<dbReference type="Gene3D" id="3.30.1600.10">
    <property type="entry name" value="SIR2/SIRT2 'Small Domain"/>
    <property type="match status" value="1"/>
</dbReference>
<dbReference type="InterPro" id="IPR050134">
    <property type="entry name" value="NAD-dep_sirtuin_deacylases"/>
</dbReference>
<comment type="domain">
    <text evidence="3">2 residues (Tyr-56 and Arg-59) present in a large hydrophobic pocket are probably involved in substrate specificity. They are important for desuccinylation activity, but dispensable for deacetylation activity.</text>
</comment>
<proteinExistence type="inferred from homology"/>
<dbReference type="InterPro" id="IPR003000">
    <property type="entry name" value="Sirtuin"/>
</dbReference>
<reference evidence="6 7" key="2">
    <citation type="submission" date="2018-12" db="EMBL/GenBank/DDBJ databases">
        <title>Molecular Epidemiology of Emerging Carbapenem-Resistance in Acinetobacter nosocomialis and Acinetobacter pittii in Taiwan, 2010-2014.</title>
        <authorList>
            <person name="Huang W.-C."/>
            <person name="Wang H.-Y."/>
            <person name="Lai J.-F."/>
            <person name="Lauderdale T.-L."/>
            <person name="Sytwu H.-K."/>
        </authorList>
    </citation>
    <scope>NUCLEOTIDE SEQUENCE [LARGE SCALE GENOMIC DNA]</scope>
    <source>
        <strain evidence="6 7">2014S06-099</strain>
    </source>
</reference>
<evidence type="ECO:0000256" key="3">
    <source>
        <dbReference type="HAMAP-Rule" id="MF_01121"/>
    </source>
</evidence>
<dbReference type="EMBL" id="CP033540">
    <property type="protein sequence ID" value="AZC00665.1"/>
    <property type="molecule type" value="Genomic_DNA"/>
</dbReference>
<evidence type="ECO:0000313" key="7">
    <source>
        <dbReference type="Proteomes" id="UP000254410"/>
    </source>
</evidence>
<dbReference type="SUPFAM" id="SSF52467">
    <property type="entry name" value="DHS-like NAD/FAD-binding domain"/>
    <property type="match status" value="1"/>
</dbReference>
<dbReference type="PROSITE" id="PS50305">
    <property type="entry name" value="SIRTUIN"/>
    <property type="match status" value="1"/>
</dbReference>
<protein>
    <recommendedName>
        <fullName evidence="3">NAD-dependent protein deacylase</fullName>
        <ecNumber evidence="3">2.3.1.286</ecNumber>
    </recommendedName>
    <alternativeName>
        <fullName evidence="3">Regulatory protein SIR2 homolog</fullName>
    </alternativeName>
</protein>
<comment type="subcellular location">
    <subcellularLocation>
        <location evidence="3">Cytoplasm</location>
    </subcellularLocation>
</comment>
<dbReference type="InterPro" id="IPR029035">
    <property type="entry name" value="DHS-like_NAD/FAD-binding_dom"/>
</dbReference>
<feature type="binding site" evidence="3">
    <location>
        <position position="59"/>
    </location>
    <ligand>
        <name>substrate</name>
    </ligand>
</feature>
<comment type="catalytic activity">
    <reaction evidence="3">
        <text>N(6)-acetyl-L-lysyl-[protein] + NAD(+) + H2O = 2''-O-acetyl-ADP-D-ribose + nicotinamide + L-lysyl-[protein]</text>
        <dbReference type="Rhea" id="RHEA:43636"/>
        <dbReference type="Rhea" id="RHEA-COMP:9752"/>
        <dbReference type="Rhea" id="RHEA-COMP:10731"/>
        <dbReference type="ChEBI" id="CHEBI:15377"/>
        <dbReference type="ChEBI" id="CHEBI:17154"/>
        <dbReference type="ChEBI" id="CHEBI:29969"/>
        <dbReference type="ChEBI" id="CHEBI:57540"/>
        <dbReference type="ChEBI" id="CHEBI:61930"/>
        <dbReference type="ChEBI" id="CHEBI:83767"/>
        <dbReference type="EC" id="2.3.1.286"/>
    </reaction>
</comment>
<dbReference type="InterPro" id="IPR026591">
    <property type="entry name" value="Sirtuin_cat_small_dom_sf"/>
</dbReference>
<sequence length="243" mass="27625">MTSMTKLVVFSGAGMSAESGISTFRDSNGLWENYDIQQVATPEAWQKNPALVQRFYNERRKNILKAEPNEAHQYIAKLQDYFDVQVITQNIDDLHERAGSSNVLHLHGNIRLAKSSGPNAQFTTQFYDINGWKLDLEQDFCPDGYPLRPHVVWFGEAVPAYEEAIQLVQSADIFIVIGSTLSVYPVAALVHEISNQCKAYYIDPNADHLRVPHQYELLKMSATQGMHRLFENLIGYLLFLDTK</sequence>
<keyword evidence="1" id="KW-0808">Transferase</keyword>
<feature type="binding site" evidence="3">
    <location>
        <position position="56"/>
    </location>
    <ligand>
        <name>substrate</name>
    </ligand>
</feature>
<name>A0A3G6YLK9_ACIPI</name>
<comment type="similarity">
    <text evidence="3">Belongs to the sirtuin family. Class III subfamily.</text>
</comment>
<evidence type="ECO:0000256" key="1">
    <source>
        <dbReference type="ARBA" id="ARBA00022679"/>
    </source>
</evidence>
<dbReference type="PANTHER" id="PTHR11085:SF4">
    <property type="entry name" value="NAD-DEPENDENT PROTEIN DEACYLASE"/>
    <property type="match status" value="1"/>
</dbReference>
<evidence type="ECO:0000259" key="5">
    <source>
        <dbReference type="PROSITE" id="PS50305"/>
    </source>
</evidence>
<dbReference type="InterPro" id="IPR026590">
    <property type="entry name" value="Ssirtuin_cat_dom"/>
</dbReference>
<feature type="binding site" evidence="3">
    <location>
        <begin position="89"/>
        <end position="92"/>
    </location>
    <ligand>
        <name>NAD(+)</name>
        <dbReference type="ChEBI" id="CHEBI:57540"/>
    </ligand>
</feature>
<dbReference type="GO" id="GO:0036055">
    <property type="term" value="F:protein-succinyllysine desuccinylase activity"/>
    <property type="evidence" value="ECO:0007669"/>
    <property type="project" value="UniProtKB-UniRule"/>
</dbReference>
<dbReference type="EC" id="2.3.1.286" evidence="3"/>
<feature type="binding site" evidence="3">
    <location>
        <begin position="12"/>
        <end position="31"/>
    </location>
    <ligand>
        <name>NAD(+)</name>
        <dbReference type="ChEBI" id="CHEBI:57540"/>
    </ligand>
</feature>
<evidence type="ECO:0000256" key="4">
    <source>
        <dbReference type="PROSITE-ProRule" id="PRU00236"/>
    </source>
</evidence>
<dbReference type="Pfam" id="PF02146">
    <property type="entry name" value="SIR2"/>
    <property type="match status" value="1"/>
</dbReference>
<comment type="function">
    <text evidence="3">NAD-dependent lysine deacetylase and desuccinylase that specifically removes acetyl and succinyl groups on target proteins. Modulates the activities of several proteins which are inactive in their acylated form.</text>
</comment>
<evidence type="ECO:0000313" key="6">
    <source>
        <dbReference type="EMBL" id="AZC00665.1"/>
    </source>
</evidence>
<dbReference type="InterPro" id="IPR027546">
    <property type="entry name" value="Sirtuin_class_III"/>
</dbReference>
<dbReference type="GO" id="GO:0005737">
    <property type="term" value="C:cytoplasm"/>
    <property type="evidence" value="ECO:0007669"/>
    <property type="project" value="UniProtKB-SubCell"/>
</dbReference>